<gene>
    <name evidence="4" type="ORF">K0U00_06235</name>
</gene>
<dbReference type="Pfam" id="PF13343">
    <property type="entry name" value="SBP_bac_6"/>
    <property type="match status" value="1"/>
</dbReference>
<evidence type="ECO:0000313" key="5">
    <source>
        <dbReference type="Proteomes" id="UP001519887"/>
    </source>
</evidence>
<feature type="signal peptide" evidence="3">
    <location>
        <begin position="1"/>
        <end position="22"/>
    </location>
</feature>
<comment type="caution">
    <text evidence="4">The sequence shown here is derived from an EMBL/GenBank/DDBJ whole genome shotgun (WGS) entry which is preliminary data.</text>
</comment>
<feature type="chain" id="PRO_5045757863" evidence="3">
    <location>
        <begin position="23"/>
        <end position="382"/>
    </location>
</feature>
<sequence length="382" mass="41201">MQKQLTRGIMLLAIILLTVSLAACTKAKDNGSANAAAAGNGGNAQTNANSEAAPELSAADLEAKAKEEGEVVSVGMPDSWANWKDTWADMNANYGLKHTDTDMSSAEEIAKFEAEKDKATADIGDVGIAFGPVAAEKGVTQPYKTSYWDELPAWAKDADGNWVVGYQGTIAFMVNKNLVKDVPKSWDDLLKGDYKIAVGDVTKAAQAQMSVLAAAIAMGGDEKNIQPGIDFFKKLAEQNRISSADVTTANMEKGEIPVGLMWDFNALGYRDQINPDQFEVVIPSEGSVVSGYATIINKYAPHPNAAKLTREYILSDAGQINLAKGFARPIRDSVKLPDDVAAKLIPLEQYKNAKPIADYQAWDETAKTLPQLWQDNVLIHMS</sequence>
<proteinExistence type="predicted"/>
<dbReference type="PROSITE" id="PS51257">
    <property type="entry name" value="PROKAR_LIPOPROTEIN"/>
    <property type="match status" value="1"/>
</dbReference>
<reference evidence="4 5" key="1">
    <citation type="submission" date="2021-07" db="EMBL/GenBank/DDBJ databases">
        <title>Paenibacillus radiodurans sp. nov., isolated from the southeastern edge of Tengger Desert.</title>
        <authorList>
            <person name="Zhang G."/>
        </authorList>
    </citation>
    <scope>NUCLEOTIDE SEQUENCE [LARGE SCALE GENOMIC DNA]</scope>
    <source>
        <strain evidence="4 5">CCM 7311</strain>
    </source>
</reference>
<dbReference type="Gene3D" id="3.40.190.10">
    <property type="entry name" value="Periplasmic binding protein-like II"/>
    <property type="match status" value="2"/>
</dbReference>
<protein>
    <submittedName>
        <fullName evidence="4">ABC transporter substrate-binding protein</fullName>
    </submittedName>
</protein>
<evidence type="ECO:0000256" key="2">
    <source>
        <dbReference type="SAM" id="MobiDB-lite"/>
    </source>
</evidence>
<feature type="compositionally biased region" description="Low complexity" evidence="2">
    <location>
        <begin position="32"/>
        <end position="49"/>
    </location>
</feature>
<dbReference type="RefSeq" id="WP_210038701.1">
    <property type="nucleotide sequence ID" value="NZ_JBHLVU010000011.1"/>
</dbReference>
<feature type="region of interest" description="Disordered" evidence="2">
    <location>
        <begin position="32"/>
        <end position="57"/>
    </location>
</feature>
<dbReference type="PANTHER" id="PTHR30006:SF2">
    <property type="entry name" value="ABC TRANSPORTER SUBSTRATE-BINDING PROTEIN"/>
    <property type="match status" value="1"/>
</dbReference>
<dbReference type="PANTHER" id="PTHR30006">
    <property type="entry name" value="THIAMINE-BINDING PERIPLASMIC PROTEIN-RELATED"/>
    <property type="match status" value="1"/>
</dbReference>
<evidence type="ECO:0000256" key="1">
    <source>
        <dbReference type="ARBA" id="ARBA00022729"/>
    </source>
</evidence>
<dbReference type="SUPFAM" id="SSF53850">
    <property type="entry name" value="Periplasmic binding protein-like II"/>
    <property type="match status" value="1"/>
</dbReference>
<dbReference type="Proteomes" id="UP001519887">
    <property type="component" value="Unassembled WGS sequence"/>
</dbReference>
<organism evidence="4 5">
    <name type="scientific">Paenibacillus sepulcri</name>
    <dbReference type="NCBI Taxonomy" id="359917"/>
    <lineage>
        <taxon>Bacteria</taxon>
        <taxon>Bacillati</taxon>
        <taxon>Bacillota</taxon>
        <taxon>Bacilli</taxon>
        <taxon>Bacillales</taxon>
        <taxon>Paenibacillaceae</taxon>
        <taxon>Paenibacillus</taxon>
    </lineage>
</organism>
<keyword evidence="1 3" id="KW-0732">Signal</keyword>
<name>A0ABS7BYB9_9BACL</name>
<dbReference type="EMBL" id="JAHZIK010000097">
    <property type="protein sequence ID" value="MBW7453633.1"/>
    <property type="molecule type" value="Genomic_DNA"/>
</dbReference>
<evidence type="ECO:0000313" key="4">
    <source>
        <dbReference type="EMBL" id="MBW7453633.1"/>
    </source>
</evidence>
<keyword evidence="5" id="KW-1185">Reference proteome</keyword>
<accession>A0ABS7BYB9</accession>
<evidence type="ECO:0000256" key="3">
    <source>
        <dbReference type="SAM" id="SignalP"/>
    </source>
</evidence>